<proteinExistence type="predicted"/>
<evidence type="ECO:0000313" key="3">
    <source>
        <dbReference type="Proteomes" id="UP000320496"/>
    </source>
</evidence>
<sequence>MTTSQPPNATGPFFKYEFRDDQIWCEEFNQEVMMEWERPLMQKMADEVCHNRGDVLEVGFGMGILAGCIQEYQPRSHTIVDCHPQILERLHEWAADRPNVRVVEGMWQDVLDELSDCRFDGITWDTFGGVDSFSNRELFPPFFRLVKQTLRPGGRFTFFNPMPEPVATWKDGLEGVEWTNIPVDPPPNAYFTYRNYCMPVWTQEKEA</sequence>
<dbReference type="OrthoDB" id="1423472at2"/>
<name>A0A517ZFG5_9PLAN</name>
<gene>
    <name evidence="2" type="ORF">Mal4_55900</name>
</gene>
<dbReference type="PANTHER" id="PTHR32379:SF1">
    <property type="entry name" value="GUANIDINOACETATE N-METHYLTRANSFERASE"/>
    <property type="match status" value="1"/>
</dbReference>
<dbReference type="InterPro" id="IPR029063">
    <property type="entry name" value="SAM-dependent_MTases_sf"/>
</dbReference>
<dbReference type="CDD" id="cd02440">
    <property type="entry name" value="AdoMet_MTases"/>
    <property type="match status" value="1"/>
</dbReference>
<dbReference type="GO" id="GO:0006601">
    <property type="term" value="P:creatine biosynthetic process"/>
    <property type="evidence" value="ECO:0007669"/>
    <property type="project" value="TreeGrafter"/>
</dbReference>
<reference evidence="2 3" key="1">
    <citation type="submission" date="2019-02" db="EMBL/GenBank/DDBJ databases">
        <title>Deep-cultivation of Planctomycetes and their phenomic and genomic characterization uncovers novel biology.</title>
        <authorList>
            <person name="Wiegand S."/>
            <person name="Jogler M."/>
            <person name="Boedeker C."/>
            <person name="Pinto D."/>
            <person name="Vollmers J."/>
            <person name="Rivas-Marin E."/>
            <person name="Kohn T."/>
            <person name="Peeters S.H."/>
            <person name="Heuer A."/>
            <person name="Rast P."/>
            <person name="Oberbeckmann S."/>
            <person name="Bunk B."/>
            <person name="Jeske O."/>
            <person name="Meyerdierks A."/>
            <person name="Storesund J.E."/>
            <person name="Kallscheuer N."/>
            <person name="Luecker S."/>
            <person name="Lage O.M."/>
            <person name="Pohl T."/>
            <person name="Merkel B.J."/>
            <person name="Hornburger P."/>
            <person name="Mueller R.-W."/>
            <person name="Bruemmer F."/>
            <person name="Labrenz M."/>
            <person name="Spormann A.M."/>
            <person name="Op den Camp H."/>
            <person name="Overmann J."/>
            <person name="Amann R."/>
            <person name="Jetten M.S.M."/>
            <person name="Mascher T."/>
            <person name="Medema M.H."/>
            <person name="Devos D.P."/>
            <person name="Kaster A.-K."/>
            <person name="Ovreas L."/>
            <person name="Rohde M."/>
            <person name="Galperin M.Y."/>
            <person name="Jogler C."/>
        </authorList>
    </citation>
    <scope>NUCLEOTIDE SEQUENCE [LARGE SCALE GENOMIC DNA]</scope>
    <source>
        <strain evidence="2 3">Mal4</strain>
    </source>
</reference>
<dbReference type="Proteomes" id="UP000320496">
    <property type="component" value="Chromosome"/>
</dbReference>
<dbReference type="GO" id="GO:0005737">
    <property type="term" value="C:cytoplasm"/>
    <property type="evidence" value="ECO:0007669"/>
    <property type="project" value="TreeGrafter"/>
</dbReference>
<dbReference type="RefSeq" id="WP_145372421.1">
    <property type="nucleotide sequence ID" value="NZ_CP036275.1"/>
</dbReference>
<dbReference type="KEGG" id="mri:Mal4_55900"/>
<dbReference type="GO" id="GO:0030731">
    <property type="term" value="F:guanidinoacetate N-methyltransferase activity"/>
    <property type="evidence" value="ECO:0007669"/>
    <property type="project" value="TreeGrafter"/>
</dbReference>
<dbReference type="SUPFAM" id="SSF53335">
    <property type="entry name" value="S-adenosyl-L-methionine-dependent methyltransferases"/>
    <property type="match status" value="1"/>
</dbReference>
<dbReference type="EMBL" id="CP036275">
    <property type="protein sequence ID" value="QDU41225.1"/>
    <property type="molecule type" value="Genomic_DNA"/>
</dbReference>
<dbReference type="Gene3D" id="3.40.50.150">
    <property type="entry name" value="Vaccinia Virus protein VP39"/>
    <property type="match status" value="1"/>
</dbReference>
<dbReference type="AlphaFoldDB" id="A0A517ZFG5"/>
<dbReference type="PANTHER" id="PTHR32379">
    <property type="entry name" value="GUANIDINOACETATE N-METHYLTRANSFERASE"/>
    <property type="match status" value="1"/>
</dbReference>
<dbReference type="InterPro" id="IPR041698">
    <property type="entry name" value="Methyltransf_25"/>
</dbReference>
<evidence type="ECO:0000259" key="1">
    <source>
        <dbReference type="Pfam" id="PF13649"/>
    </source>
</evidence>
<evidence type="ECO:0000313" key="2">
    <source>
        <dbReference type="EMBL" id="QDU41225.1"/>
    </source>
</evidence>
<protein>
    <recommendedName>
        <fullName evidence="1">Methyltransferase domain-containing protein</fullName>
    </recommendedName>
</protein>
<keyword evidence="3" id="KW-1185">Reference proteome</keyword>
<feature type="domain" description="Methyltransferase" evidence="1">
    <location>
        <begin position="55"/>
        <end position="154"/>
    </location>
</feature>
<organism evidence="2 3">
    <name type="scientific">Maioricimonas rarisocia</name>
    <dbReference type="NCBI Taxonomy" id="2528026"/>
    <lineage>
        <taxon>Bacteria</taxon>
        <taxon>Pseudomonadati</taxon>
        <taxon>Planctomycetota</taxon>
        <taxon>Planctomycetia</taxon>
        <taxon>Planctomycetales</taxon>
        <taxon>Planctomycetaceae</taxon>
        <taxon>Maioricimonas</taxon>
    </lineage>
</organism>
<accession>A0A517ZFG5</accession>
<dbReference type="Pfam" id="PF13649">
    <property type="entry name" value="Methyltransf_25"/>
    <property type="match status" value="1"/>
</dbReference>
<dbReference type="InterPro" id="IPR051038">
    <property type="entry name" value="RMT2/GAMT_Mtase"/>
</dbReference>